<feature type="chain" id="PRO_5004213119" description="CHRD domain-containing protein" evidence="1">
    <location>
        <begin position="29"/>
        <end position="150"/>
    </location>
</feature>
<reference evidence="4" key="1">
    <citation type="journal article" date="2009" name="J. Bacteriol.">
        <title>Complete genome sequence of Erythrobacter litoralis HTCC2594.</title>
        <authorList>
            <person name="Oh H.M."/>
            <person name="Giovannoni S.J."/>
            <person name="Ferriera S."/>
            <person name="Johnson J."/>
            <person name="Cho J.C."/>
        </authorList>
    </citation>
    <scope>NUCLEOTIDE SEQUENCE [LARGE SCALE GENOMIC DNA]</scope>
    <source>
        <strain evidence="4">HTCC2594</strain>
    </source>
</reference>
<protein>
    <recommendedName>
        <fullName evidence="2">CHRD domain-containing protein</fullName>
    </recommendedName>
</protein>
<dbReference type="EMBL" id="CP000157">
    <property type="protein sequence ID" value="ABC63664.1"/>
    <property type="molecule type" value="Genomic_DNA"/>
</dbReference>
<dbReference type="RefSeq" id="WP_011414498.1">
    <property type="nucleotide sequence ID" value="NC_007722.1"/>
</dbReference>
<feature type="domain" description="CHRD" evidence="2">
    <location>
        <begin position="38"/>
        <end position="150"/>
    </location>
</feature>
<keyword evidence="1" id="KW-0732">Signal</keyword>
<evidence type="ECO:0000313" key="4">
    <source>
        <dbReference type="Proteomes" id="UP000008808"/>
    </source>
</evidence>
<proteinExistence type="predicted"/>
<keyword evidence="4" id="KW-1185">Reference proteome</keyword>
<dbReference type="Proteomes" id="UP000008808">
    <property type="component" value="Chromosome"/>
</dbReference>
<evidence type="ECO:0000259" key="2">
    <source>
        <dbReference type="SMART" id="SM00754"/>
    </source>
</evidence>
<organism evidence="3 4">
    <name type="scientific">Erythrobacter litoralis (strain HTCC2594)</name>
    <dbReference type="NCBI Taxonomy" id="314225"/>
    <lineage>
        <taxon>Bacteria</taxon>
        <taxon>Pseudomonadati</taxon>
        <taxon>Pseudomonadota</taxon>
        <taxon>Alphaproteobacteria</taxon>
        <taxon>Sphingomonadales</taxon>
        <taxon>Erythrobacteraceae</taxon>
        <taxon>Erythrobacter/Porphyrobacter group</taxon>
        <taxon>Erythrobacter</taxon>
    </lineage>
</organism>
<gene>
    <name evidence="3" type="ordered locus">ELI_07860</name>
</gene>
<dbReference type="STRING" id="314225.ELI_07860"/>
<dbReference type="InterPro" id="IPR010895">
    <property type="entry name" value="CHRD"/>
</dbReference>
<sequence>MSARFRTAAAACAAFGLAAAPAMSGAAAQEVEPSNKAFVFASLDGEQVPGGGSDEGFADFSAEIDLLTGELCYSFSAGGVEMTAAHIHKGKPGESGEPVMTLSLTDEREQTCETVQLSLAKAIGGKPGNYYVNLHTAEFPGGAIRGQLEE</sequence>
<dbReference type="KEGG" id="eli:ELI_07860"/>
<evidence type="ECO:0000256" key="1">
    <source>
        <dbReference type="SAM" id="SignalP"/>
    </source>
</evidence>
<dbReference type="Pfam" id="PF07452">
    <property type="entry name" value="CHRD"/>
    <property type="match status" value="1"/>
</dbReference>
<dbReference type="HOGENOM" id="CLU_107551_2_0_5"/>
<dbReference type="SMART" id="SM00754">
    <property type="entry name" value="CHRD"/>
    <property type="match status" value="1"/>
</dbReference>
<accession>Q2N9H7</accession>
<evidence type="ECO:0000313" key="3">
    <source>
        <dbReference type="EMBL" id="ABC63664.1"/>
    </source>
</evidence>
<dbReference type="AlphaFoldDB" id="Q2N9H7"/>
<name>Q2N9H7_ERYLH</name>
<feature type="signal peptide" evidence="1">
    <location>
        <begin position="1"/>
        <end position="28"/>
    </location>
</feature>